<proteinExistence type="predicted"/>
<dbReference type="AlphaFoldDB" id="A0A8X6QEU5"/>
<dbReference type="Proteomes" id="UP000887013">
    <property type="component" value="Unassembled WGS sequence"/>
</dbReference>
<gene>
    <name evidence="1" type="ORF">NPIL_656761</name>
</gene>
<accession>A0A8X6QEU5</accession>
<feature type="non-terminal residue" evidence="1">
    <location>
        <position position="76"/>
    </location>
</feature>
<name>A0A8X6QEU5_NEPPI</name>
<keyword evidence="2" id="KW-1185">Reference proteome</keyword>
<dbReference type="EMBL" id="BMAW01124863">
    <property type="protein sequence ID" value="GFU09889.1"/>
    <property type="molecule type" value="Genomic_DNA"/>
</dbReference>
<organism evidence="1 2">
    <name type="scientific">Nephila pilipes</name>
    <name type="common">Giant wood spider</name>
    <name type="synonym">Nephila maculata</name>
    <dbReference type="NCBI Taxonomy" id="299642"/>
    <lineage>
        <taxon>Eukaryota</taxon>
        <taxon>Metazoa</taxon>
        <taxon>Ecdysozoa</taxon>
        <taxon>Arthropoda</taxon>
        <taxon>Chelicerata</taxon>
        <taxon>Arachnida</taxon>
        <taxon>Araneae</taxon>
        <taxon>Araneomorphae</taxon>
        <taxon>Entelegynae</taxon>
        <taxon>Araneoidea</taxon>
        <taxon>Nephilidae</taxon>
        <taxon>Nephila</taxon>
    </lineage>
</organism>
<protein>
    <submittedName>
        <fullName evidence="1">Uncharacterized protein</fullName>
    </submittedName>
</protein>
<reference evidence="1" key="1">
    <citation type="submission" date="2020-08" db="EMBL/GenBank/DDBJ databases">
        <title>Multicomponent nature underlies the extraordinary mechanical properties of spider dragline silk.</title>
        <authorList>
            <person name="Kono N."/>
            <person name="Nakamura H."/>
            <person name="Mori M."/>
            <person name="Yoshida Y."/>
            <person name="Ohtoshi R."/>
            <person name="Malay A.D."/>
            <person name="Moran D.A.P."/>
            <person name="Tomita M."/>
            <person name="Numata K."/>
            <person name="Arakawa K."/>
        </authorList>
    </citation>
    <scope>NUCLEOTIDE SEQUENCE</scope>
</reference>
<dbReference type="OrthoDB" id="10540079at2759"/>
<comment type="caution">
    <text evidence="1">The sequence shown here is derived from an EMBL/GenBank/DDBJ whole genome shotgun (WGS) entry which is preliminary data.</text>
</comment>
<evidence type="ECO:0000313" key="2">
    <source>
        <dbReference type="Proteomes" id="UP000887013"/>
    </source>
</evidence>
<evidence type="ECO:0000313" key="1">
    <source>
        <dbReference type="EMBL" id="GFU09889.1"/>
    </source>
</evidence>
<sequence>MKVKGPATSQQHLSVHLHGRLPSELSAREVGVVGRVDVVVSQGLVHLHVEVQSIQEHGCVLVRHQVSDETVFAHTT</sequence>